<feature type="domain" description="RING-type" evidence="7">
    <location>
        <begin position="300"/>
        <end position="344"/>
    </location>
</feature>
<evidence type="ECO:0000256" key="2">
    <source>
        <dbReference type="ARBA" id="ARBA00022771"/>
    </source>
</evidence>
<evidence type="ECO:0000256" key="4">
    <source>
        <dbReference type="PROSITE-ProRule" id="PRU00175"/>
    </source>
</evidence>
<accession>A0A9K3KDG8</accession>
<evidence type="ECO:0000259" key="7">
    <source>
        <dbReference type="PROSITE" id="PS50089"/>
    </source>
</evidence>
<comment type="caution">
    <text evidence="8">The sequence shown here is derived from an EMBL/GenBank/DDBJ whole genome shotgun (WGS) entry which is preliminary data.</text>
</comment>
<dbReference type="EMBL" id="JAGRRH010000026">
    <property type="protein sequence ID" value="KAG7340938.1"/>
    <property type="molecule type" value="Genomic_DNA"/>
</dbReference>
<dbReference type="EMBL" id="JAGRRH010000006">
    <property type="protein sequence ID" value="KAG7367810.1"/>
    <property type="molecule type" value="Genomic_DNA"/>
</dbReference>
<reference evidence="8" key="2">
    <citation type="submission" date="2021-04" db="EMBL/GenBank/DDBJ databases">
        <authorList>
            <person name="Podell S."/>
        </authorList>
    </citation>
    <scope>NUCLEOTIDE SEQUENCE</scope>
    <source>
        <strain evidence="8">Hildebrandi</strain>
    </source>
</reference>
<evidence type="ECO:0000313" key="9">
    <source>
        <dbReference type="EMBL" id="KAG7367810.1"/>
    </source>
</evidence>
<feature type="transmembrane region" description="Helical" evidence="6">
    <location>
        <begin position="109"/>
        <end position="131"/>
    </location>
</feature>
<dbReference type="PANTHER" id="PTHR14155">
    <property type="entry name" value="RING FINGER DOMAIN-CONTAINING"/>
    <property type="match status" value="1"/>
</dbReference>
<keyword evidence="6" id="KW-0812">Transmembrane</keyword>
<keyword evidence="6" id="KW-1133">Transmembrane helix</keyword>
<protein>
    <submittedName>
        <fullName evidence="8">Ring finger domain containing protein</fullName>
    </submittedName>
</protein>
<dbReference type="AlphaFoldDB" id="A0A9K3KDG8"/>
<dbReference type="InterPro" id="IPR053238">
    <property type="entry name" value="RING-H2_zinc_finger"/>
</dbReference>
<keyword evidence="10" id="KW-1185">Reference proteome</keyword>
<keyword evidence="2 4" id="KW-0863">Zinc-finger</keyword>
<reference evidence="8" key="1">
    <citation type="journal article" date="2021" name="Sci. Rep.">
        <title>Diploid genomic architecture of Nitzschia inconspicua, an elite biomass production diatom.</title>
        <authorList>
            <person name="Oliver A."/>
            <person name="Podell S."/>
            <person name="Pinowska A."/>
            <person name="Traller J.C."/>
            <person name="Smith S.R."/>
            <person name="McClure R."/>
            <person name="Beliaev A."/>
            <person name="Bohutskyi P."/>
            <person name="Hill E.A."/>
            <person name="Rabines A."/>
            <person name="Zheng H."/>
            <person name="Allen L.Z."/>
            <person name="Kuo A."/>
            <person name="Grigoriev I.V."/>
            <person name="Allen A.E."/>
            <person name="Hazlebeck D."/>
            <person name="Allen E.E."/>
        </authorList>
    </citation>
    <scope>NUCLEOTIDE SEQUENCE</scope>
    <source>
        <strain evidence="8">Hildebrandi</strain>
    </source>
</reference>
<dbReference type="OrthoDB" id="48997at2759"/>
<dbReference type="SMART" id="SM00184">
    <property type="entry name" value="RING"/>
    <property type="match status" value="1"/>
</dbReference>
<dbReference type="Pfam" id="PF13639">
    <property type="entry name" value="zf-RING_2"/>
    <property type="match status" value="1"/>
</dbReference>
<organism evidence="8 10">
    <name type="scientific">Nitzschia inconspicua</name>
    <dbReference type="NCBI Taxonomy" id="303405"/>
    <lineage>
        <taxon>Eukaryota</taxon>
        <taxon>Sar</taxon>
        <taxon>Stramenopiles</taxon>
        <taxon>Ochrophyta</taxon>
        <taxon>Bacillariophyta</taxon>
        <taxon>Bacillariophyceae</taxon>
        <taxon>Bacillariophycidae</taxon>
        <taxon>Bacillariales</taxon>
        <taxon>Bacillariaceae</taxon>
        <taxon>Nitzschia</taxon>
    </lineage>
</organism>
<evidence type="ECO:0000256" key="3">
    <source>
        <dbReference type="ARBA" id="ARBA00022833"/>
    </source>
</evidence>
<sequence>MARHQPFLRGKTVDGIRVVLTHADKFQHSRLSSRSLREERHVQNGSSFVSGVLDDISANPMTSARLGPSSTLSPSAIIPPDFKPFNNIDDNYNNSNNDSTGFQYTRVDTIVTCVLVVLIILLSINLAVLMYKPIRRYVRRRYRNLDHVQKKRKERRYQTIDQWLVTKTVQPHDAVCEAIQQLTTTIGNTNVNDCTAKYTSQDGTIGSFVEVILKVTDRESSCPYIATSENPNRLLNNVHLLCDKIEVSCRTCQLHRQSNDNSNDKKAKQKSSSSSQETSESSCSNSINSDLDSDEERLCCSICLERFVAGDKVSWSPSPKCCHVYHHACIRDWLLRKTGCPYCRETVLPVDRALVSAQDSSTSTVTTATNSVTDGSTTATNTAVTDTAPDRFRFTRSTGRKTVQRKACPTPTSDLSMEQRHRFRTTYFCVDCGLVCLSADRTNEEDEEKSDNPS</sequence>
<evidence type="ECO:0000256" key="6">
    <source>
        <dbReference type="SAM" id="Phobius"/>
    </source>
</evidence>
<evidence type="ECO:0000313" key="8">
    <source>
        <dbReference type="EMBL" id="KAG7340938.1"/>
    </source>
</evidence>
<dbReference type="InterPro" id="IPR001841">
    <property type="entry name" value="Znf_RING"/>
</dbReference>
<name>A0A9K3KDG8_9STRA</name>
<evidence type="ECO:0000313" key="10">
    <source>
        <dbReference type="Proteomes" id="UP000693970"/>
    </source>
</evidence>
<keyword evidence="6" id="KW-0472">Membrane</keyword>
<keyword evidence="1" id="KW-0479">Metal-binding</keyword>
<dbReference type="GO" id="GO:0008270">
    <property type="term" value="F:zinc ion binding"/>
    <property type="evidence" value="ECO:0007669"/>
    <property type="project" value="UniProtKB-KW"/>
</dbReference>
<gene>
    <name evidence="8" type="ORF">IV203_022889</name>
    <name evidence="9" type="ORF">IV203_030553</name>
</gene>
<evidence type="ECO:0000256" key="1">
    <source>
        <dbReference type="ARBA" id="ARBA00022723"/>
    </source>
</evidence>
<keyword evidence="3" id="KW-0862">Zinc</keyword>
<dbReference type="Proteomes" id="UP000693970">
    <property type="component" value="Unassembled WGS sequence"/>
</dbReference>
<dbReference type="PANTHER" id="PTHR14155:SF627">
    <property type="entry name" value="OS06G0192800 PROTEIN"/>
    <property type="match status" value="1"/>
</dbReference>
<feature type="region of interest" description="Disordered" evidence="5">
    <location>
        <begin position="256"/>
        <end position="291"/>
    </location>
</feature>
<proteinExistence type="predicted"/>
<feature type="compositionally biased region" description="Low complexity" evidence="5">
    <location>
        <begin position="270"/>
        <end position="290"/>
    </location>
</feature>
<evidence type="ECO:0000256" key="5">
    <source>
        <dbReference type="SAM" id="MobiDB-lite"/>
    </source>
</evidence>
<dbReference type="PROSITE" id="PS50089">
    <property type="entry name" value="ZF_RING_2"/>
    <property type="match status" value="1"/>
</dbReference>